<feature type="domain" description="LysM" evidence="3">
    <location>
        <begin position="608"/>
        <end position="651"/>
    </location>
</feature>
<dbReference type="GO" id="GO:0016798">
    <property type="term" value="F:hydrolase activity, acting on glycosyl bonds"/>
    <property type="evidence" value="ECO:0007669"/>
    <property type="project" value="UniProtKB-KW"/>
</dbReference>
<dbReference type="EMBL" id="CP094241">
    <property type="protein sequence ID" value="UNV84235.1"/>
    <property type="molecule type" value="Genomic_DNA"/>
</dbReference>
<evidence type="ECO:0000313" key="5">
    <source>
        <dbReference type="EMBL" id="UNV84235.1"/>
    </source>
</evidence>
<keyword evidence="4" id="KW-0378">Hydrolase</keyword>
<keyword evidence="2" id="KW-0732">Signal</keyword>
<evidence type="ECO:0000256" key="1">
    <source>
        <dbReference type="SAM" id="MobiDB-lite"/>
    </source>
</evidence>
<dbReference type="InterPro" id="IPR023346">
    <property type="entry name" value="Lysozyme-like_dom_sf"/>
</dbReference>
<dbReference type="EMBL" id="AFQE01000051">
    <property type="protein sequence ID" value="EGQ77358.1"/>
    <property type="molecule type" value="Genomic_DNA"/>
</dbReference>
<accession>A0AA36UJX2</accession>
<dbReference type="SMART" id="SM00257">
    <property type="entry name" value="LysM"/>
    <property type="match status" value="3"/>
</dbReference>
<evidence type="ECO:0000259" key="3">
    <source>
        <dbReference type="PROSITE" id="PS51782"/>
    </source>
</evidence>
<dbReference type="Gene3D" id="1.10.530.10">
    <property type="match status" value="1"/>
</dbReference>
<reference evidence="4 6" key="1">
    <citation type="submission" date="2011-05" db="EMBL/GenBank/DDBJ databases">
        <authorList>
            <person name="Muzny D."/>
            <person name="Qin X."/>
            <person name="Deng J."/>
            <person name="Jiang H."/>
            <person name="Liu Y."/>
            <person name="Qu J."/>
            <person name="Song X.-Z."/>
            <person name="Zhang L."/>
            <person name="Thornton R."/>
            <person name="Coyle M."/>
            <person name="Francisco L."/>
            <person name="Jackson L."/>
            <person name="Javaid M."/>
            <person name="Korchina V."/>
            <person name="Kovar C."/>
            <person name="Mata R."/>
            <person name="Mathew T."/>
            <person name="Ngo R."/>
            <person name="Nguyen L."/>
            <person name="Nguyen N."/>
            <person name="Okwuonu G."/>
            <person name="Ongeri F."/>
            <person name="Pham C."/>
            <person name="Simmons D."/>
            <person name="Wilczek-Boney K."/>
            <person name="Hale W."/>
            <person name="Jakkamsetti A."/>
            <person name="Pham P."/>
            <person name="Ruth R."/>
            <person name="San Lucas F."/>
            <person name="Warren J."/>
            <person name="Zhang J."/>
            <person name="Zhao Z."/>
            <person name="Zhou C."/>
            <person name="Zhu D."/>
            <person name="Lee S."/>
            <person name="Bess C."/>
            <person name="Blankenburg K."/>
            <person name="Forbes L."/>
            <person name="Fu Q."/>
            <person name="Gubbala S."/>
            <person name="Hirani K."/>
            <person name="Jayaseelan J.C."/>
            <person name="Lara F."/>
            <person name="Munidasa M."/>
            <person name="Palculict T."/>
            <person name="Patil S."/>
            <person name="Pu L.-L."/>
            <person name="Saada N."/>
            <person name="Tang L."/>
            <person name="Weissenberger G."/>
            <person name="Zhu Y."/>
            <person name="Hemphill L."/>
            <person name="Shang Y."/>
            <person name="Youmans B."/>
            <person name="Ayvaz T."/>
            <person name="Ross M."/>
            <person name="Santibanez J."/>
            <person name="Aqrawi P."/>
            <person name="Gross S."/>
            <person name="Joshi V."/>
            <person name="Fowler G."/>
            <person name="Nazareth L."/>
            <person name="Reid J."/>
            <person name="Worley K."/>
            <person name="Petrosino J."/>
            <person name="Highlander S."/>
            <person name="Gibbs R."/>
        </authorList>
    </citation>
    <scope>NUCLEOTIDE SEQUENCE [LARGE SCALE GENOMIC DNA]</scope>
    <source>
        <strain evidence="4 6">ATCC 33926</strain>
    </source>
</reference>
<reference evidence="5 7" key="2">
    <citation type="submission" date="2022-03" db="EMBL/GenBank/DDBJ databases">
        <title>Genome sequencing of Neisseria macacae.</title>
        <authorList>
            <person name="Baek M.-G."/>
        </authorList>
    </citation>
    <scope>NUCLEOTIDE SEQUENCE [LARGE SCALE GENOMIC DNA]</scope>
    <source>
        <strain evidence="5 7">ATCC 33926</strain>
    </source>
</reference>
<gene>
    <name evidence="4" type="primary">mltD</name>
    <name evidence="4" type="ORF">HMPREF9418_1094</name>
    <name evidence="5" type="ORF">MON40_09460</name>
</gene>
<dbReference type="GO" id="GO:0008932">
    <property type="term" value="F:lytic endotransglycosylase activity"/>
    <property type="evidence" value="ECO:0007669"/>
    <property type="project" value="TreeGrafter"/>
</dbReference>
<name>A0AA36UJX2_9NEIS</name>
<protein>
    <submittedName>
        <fullName evidence="5">LysM peptidoglycan-binding domain-containing protein</fullName>
    </submittedName>
    <submittedName>
        <fullName evidence="4">Membrane-bound lytic murein transglycosylase D</fullName>
        <ecNumber evidence="4">3.2.1.-</ecNumber>
    </submittedName>
</protein>
<keyword evidence="4" id="KW-0326">Glycosidase</keyword>
<keyword evidence="7" id="KW-1185">Reference proteome</keyword>
<dbReference type="Proteomes" id="UP000004982">
    <property type="component" value="Unassembled WGS sequence"/>
</dbReference>
<dbReference type="RefSeq" id="WP_003777577.1">
    <property type="nucleotide sequence ID" value="NZ_CP094241.1"/>
</dbReference>
<organism evidence="4 6">
    <name type="scientific">Neisseria macacae ATCC 33926</name>
    <dbReference type="NCBI Taxonomy" id="997348"/>
    <lineage>
        <taxon>Bacteria</taxon>
        <taxon>Pseudomonadati</taxon>
        <taxon>Pseudomonadota</taxon>
        <taxon>Betaproteobacteria</taxon>
        <taxon>Neisseriales</taxon>
        <taxon>Neisseriaceae</taxon>
        <taxon>Neisseria</taxon>
    </lineage>
</organism>
<proteinExistence type="predicted"/>
<sequence length="710" mass="77260">MAKLKTIALTISSLSAASGAAYAQNATPDQVGMAMMRLNSSLLDQAKAQTFGTGSLWASLRKDFRMNEVNSELVRRHESKFAANSAYFDRTITRSKPYMYHIANEVRKRNMPAEIALLPFIESAFVTKAKSHVGASGLWQFMPATGRHYGLEKTPLYDGRHDVYAATDAALNYLQYLHGLFGDWSLALAAYNWGEGNVGRAVNRARAQGLEPIYENLRMPDETRNYVPKLLAVRNIVANPQTFGMNITEINNQPYFKSLSIDKPIDNSTIARFANISESELLTLNPGFNAPVFIPKNNRRLLLPVDSVASFEKNYRNANPDTLLSWNIYTSRNNTSLNAIAAETGMSVAEIKRLNGLGNNSLSSDRSILVAKNKAANSATPDTLSFIDVDNRPDTYRSNMPEMAPIKTAKANIPTMDFANIKPVAAVPTDYVALGKKAVSETAVAQSAPVGGESKIASATPTTVAKADIATTPETTVQTNSSADLASANVKEERIPEVFTQLSQAESKPAVVEQTTANTTTELTTAQAAPTQAAETADELMALVDSNLRTQTENVAVAQASSEHNIASDAVKARSERIAANTAKQQSRTEARLARAGNQQQSQTAGAGMHRVADGDTLFNISRRYNLSVADLIIANNIKGNNIRKGQLLRVTAAPAKTRNSIRNVSYTVRRGDTLNTIANRFNVDVNDIRRWNRNTNGVTPGQRLKLIGS</sequence>
<dbReference type="SUPFAM" id="SSF53955">
    <property type="entry name" value="Lysozyme-like"/>
    <property type="match status" value="1"/>
</dbReference>
<dbReference type="PANTHER" id="PTHR33734:SF22">
    <property type="entry name" value="MEMBRANE-BOUND LYTIC MUREIN TRANSGLYCOSYLASE D"/>
    <property type="match status" value="1"/>
</dbReference>
<dbReference type="AlphaFoldDB" id="A0AA36UJX2"/>
<dbReference type="InterPro" id="IPR008258">
    <property type="entry name" value="Transglycosylase_SLT_dom_1"/>
</dbReference>
<dbReference type="Proteomes" id="UP000829455">
    <property type="component" value="Chromosome"/>
</dbReference>
<dbReference type="PROSITE" id="PS51782">
    <property type="entry name" value="LYSM"/>
    <property type="match status" value="3"/>
</dbReference>
<feature type="region of interest" description="Disordered" evidence="1">
    <location>
        <begin position="579"/>
        <end position="609"/>
    </location>
</feature>
<feature type="signal peptide" evidence="2">
    <location>
        <begin position="1"/>
        <end position="23"/>
    </location>
</feature>
<evidence type="ECO:0000256" key="2">
    <source>
        <dbReference type="SAM" id="SignalP"/>
    </source>
</evidence>
<dbReference type="EC" id="3.2.1.-" evidence="4"/>
<evidence type="ECO:0000313" key="4">
    <source>
        <dbReference type="EMBL" id="EGQ77358.1"/>
    </source>
</evidence>
<evidence type="ECO:0000313" key="7">
    <source>
        <dbReference type="Proteomes" id="UP000829455"/>
    </source>
</evidence>
<dbReference type="SUPFAM" id="SSF54106">
    <property type="entry name" value="LysM domain"/>
    <property type="match status" value="2"/>
</dbReference>
<dbReference type="Gene3D" id="3.10.350.10">
    <property type="entry name" value="LysM domain"/>
    <property type="match status" value="2"/>
</dbReference>
<dbReference type="CDD" id="cd16894">
    <property type="entry name" value="MltD-like"/>
    <property type="match status" value="1"/>
</dbReference>
<feature type="chain" id="PRO_5041291250" evidence="2">
    <location>
        <begin position="24"/>
        <end position="710"/>
    </location>
</feature>
<dbReference type="Pfam" id="PF01464">
    <property type="entry name" value="SLT"/>
    <property type="match status" value="1"/>
</dbReference>
<evidence type="ECO:0000313" key="6">
    <source>
        <dbReference type="Proteomes" id="UP000004982"/>
    </source>
</evidence>
<feature type="domain" description="LysM" evidence="3">
    <location>
        <begin position="665"/>
        <end position="710"/>
    </location>
</feature>
<dbReference type="Pfam" id="PF01476">
    <property type="entry name" value="LysM"/>
    <property type="match status" value="3"/>
</dbReference>
<dbReference type="InterPro" id="IPR036779">
    <property type="entry name" value="LysM_dom_sf"/>
</dbReference>
<dbReference type="CDD" id="cd00118">
    <property type="entry name" value="LysM"/>
    <property type="match status" value="2"/>
</dbReference>
<feature type="domain" description="LysM" evidence="3">
    <location>
        <begin position="327"/>
        <end position="370"/>
    </location>
</feature>
<dbReference type="InterPro" id="IPR018392">
    <property type="entry name" value="LysM"/>
</dbReference>
<dbReference type="PANTHER" id="PTHR33734">
    <property type="entry name" value="LYSM DOMAIN-CONTAINING GPI-ANCHORED PROTEIN 2"/>
    <property type="match status" value="1"/>
</dbReference>